<feature type="binding site" evidence="5">
    <location>
        <position position="160"/>
    </location>
    <ligand>
        <name>AMP</name>
        <dbReference type="ChEBI" id="CHEBI:456215"/>
    </ligand>
</feature>
<keyword evidence="5 7" id="KW-0067">ATP-binding</keyword>
<feature type="binding site" evidence="5">
    <location>
        <begin position="85"/>
        <end position="88"/>
    </location>
    <ligand>
        <name>AMP</name>
        <dbReference type="ChEBI" id="CHEBI:456215"/>
    </ligand>
</feature>
<keyword evidence="5" id="KW-0862">Zinc</keyword>
<evidence type="ECO:0000256" key="2">
    <source>
        <dbReference type="ARBA" id="ARBA00022727"/>
    </source>
</evidence>
<dbReference type="KEGG" id="dmp:FAK_35880"/>
<dbReference type="SUPFAM" id="SSF52540">
    <property type="entry name" value="P-loop containing nucleoside triphosphate hydrolases"/>
    <property type="match status" value="1"/>
</dbReference>
<feature type="binding site" evidence="5">
    <location>
        <begin position="57"/>
        <end position="59"/>
    </location>
    <ligand>
        <name>AMP</name>
        <dbReference type="ChEBI" id="CHEBI:456215"/>
    </ligand>
</feature>
<evidence type="ECO:0000256" key="6">
    <source>
        <dbReference type="RuleBase" id="RU003330"/>
    </source>
</evidence>
<keyword evidence="5" id="KW-0963">Cytoplasm</keyword>
<dbReference type="RefSeq" id="WP_338602462.1">
    <property type="nucleotide sequence ID" value="NZ_AP028679.1"/>
</dbReference>
<feature type="binding site" evidence="5">
    <location>
        <position position="31"/>
    </location>
    <ligand>
        <name>AMP</name>
        <dbReference type="ChEBI" id="CHEBI:456215"/>
    </ligand>
</feature>
<dbReference type="CDD" id="cd01428">
    <property type="entry name" value="ADK"/>
    <property type="match status" value="1"/>
</dbReference>
<keyword evidence="3 5" id="KW-0547">Nucleotide-binding</keyword>
<comment type="catalytic activity">
    <reaction evidence="5 7">
        <text>AMP + ATP = 2 ADP</text>
        <dbReference type="Rhea" id="RHEA:12973"/>
        <dbReference type="ChEBI" id="CHEBI:30616"/>
        <dbReference type="ChEBI" id="CHEBI:456215"/>
        <dbReference type="ChEBI" id="CHEBI:456216"/>
        <dbReference type="EC" id="2.7.4.3"/>
    </reaction>
</comment>
<comment type="function">
    <text evidence="5">Catalyzes the reversible transfer of the terminal phosphate group between ATP and AMP. Plays an important role in cellular energy homeostasis and in adenine nucleotide metabolism.</text>
</comment>
<feature type="binding site" evidence="5">
    <location>
        <position position="92"/>
    </location>
    <ligand>
        <name>AMP</name>
        <dbReference type="ChEBI" id="CHEBI:456215"/>
    </ligand>
</feature>
<dbReference type="GO" id="GO:0044209">
    <property type="term" value="P:AMP salvage"/>
    <property type="evidence" value="ECO:0007669"/>
    <property type="project" value="UniProtKB-UniRule"/>
</dbReference>
<evidence type="ECO:0000256" key="3">
    <source>
        <dbReference type="ARBA" id="ARBA00022741"/>
    </source>
</evidence>
<dbReference type="FunFam" id="3.40.50.300:FF:000106">
    <property type="entry name" value="Adenylate kinase mitochondrial"/>
    <property type="match status" value="1"/>
</dbReference>
<feature type="binding site" evidence="5">
    <location>
        <position position="171"/>
    </location>
    <ligand>
        <name>AMP</name>
        <dbReference type="ChEBI" id="CHEBI:456215"/>
    </ligand>
</feature>
<feature type="binding site" evidence="5">
    <location>
        <position position="36"/>
    </location>
    <ligand>
        <name>AMP</name>
        <dbReference type="ChEBI" id="CHEBI:456215"/>
    </ligand>
</feature>
<comment type="subunit">
    <text evidence="5 7">Monomer.</text>
</comment>
<feature type="region of interest" description="NMP" evidence="5">
    <location>
        <begin position="30"/>
        <end position="59"/>
    </location>
</feature>
<feature type="domain" description="Adenylate kinase active site lid" evidence="8">
    <location>
        <begin position="127"/>
        <end position="162"/>
    </location>
</feature>
<dbReference type="InterPro" id="IPR006259">
    <property type="entry name" value="Adenyl_kin_sub"/>
</dbReference>
<dbReference type="NCBIfam" id="NF011100">
    <property type="entry name" value="PRK14527.1"/>
    <property type="match status" value="1"/>
</dbReference>
<feature type="region of interest" description="LID" evidence="5">
    <location>
        <begin position="126"/>
        <end position="163"/>
    </location>
</feature>
<comment type="similarity">
    <text evidence="5 6">Belongs to the adenylate kinase family.</text>
</comment>
<dbReference type="NCBIfam" id="NF001380">
    <property type="entry name" value="PRK00279.1-2"/>
    <property type="match status" value="1"/>
</dbReference>
<evidence type="ECO:0000313" key="9">
    <source>
        <dbReference type="EMBL" id="BEQ16522.1"/>
    </source>
</evidence>
<name>A0AAU9EJ77_9BACT</name>
<dbReference type="PRINTS" id="PR00094">
    <property type="entry name" value="ADENYLTKNASE"/>
</dbReference>
<keyword evidence="2 5" id="KW-0545">Nucleotide biosynthesis</keyword>
<dbReference type="NCBIfam" id="NF011101">
    <property type="entry name" value="PRK14528.1"/>
    <property type="match status" value="1"/>
</dbReference>
<dbReference type="GO" id="GO:0005524">
    <property type="term" value="F:ATP binding"/>
    <property type="evidence" value="ECO:0007669"/>
    <property type="project" value="UniProtKB-UniRule"/>
</dbReference>
<dbReference type="EMBL" id="AP028679">
    <property type="protein sequence ID" value="BEQ16522.1"/>
    <property type="molecule type" value="Genomic_DNA"/>
</dbReference>
<organism evidence="9 10">
    <name type="scientific">Desulfoferula mesophila</name>
    <dbReference type="NCBI Taxonomy" id="3058419"/>
    <lineage>
        <taxon>Bacteria</taxon>
        <taxon>Pseudomonadati</taxon>
        <taxon>Thermodesulfobacteriota</taxon>
        <taxon>Desulfarculia</taxon>
        <taxon>Desulfarculales</taxon>
        <taxon>Desulfarculaceae</taxon>
        <taxon>Desulfoferula</taxon>
    </lineage>
</organism>
<evidence type="ECO:0000256" key="5">
    <source>
        <dbReference type="HAMAP-Rule" id="MF_00235"/>
    </source>
</evidence>
<dbReference type="Gene3D" id="3.40.50.300">
    <property type="entry name" value="P-loop containing nucleotide triphosphate hydrolases"/>
    <property type="match status" value="1"/>
</dbReference>
<dbReference type="HAMAP" id="MF_00235">
    <property type="entry name" value="Adenylate_kinase_Adk"/>
    <property type="match status" value="1"/>
</dbReference>
<dbReference type="Proteomes" id="UP001366166">
    <property type="component" value="Chromosome"/>
</dbReference>
<dbReference type="NCBIfam" id="TIGR01351">
    <property type="entry name" value="adk"/>
    <property type="match status" value="1"/>
</dbReference>
<feature type="binding site" evidence="5">
    <location>
        <position position="150"/>
    </location>
    <ligand>
        <name>Zn(2+)</name>
        <dbReference type="ChEBI" id="CHEBI:29105"/>
        <note>structural</note>
    </ligand>
</feature>
<comment type="domain">
    <text evidence="5">Consists of three domains, a large central CORE domain and two small peripheral domains, NMPbind and LID, which undergo movements during catalysis. The LID domain closes over the site of phosphoryl transfer upon ATP binding. Assembling and dissambling the active center during each catalytic cycle provides an effective means to prevent ATP hydrolysis. Some bacteria have evolved a zinc-coordinating structure that stabilizes the LID domain.</text>
</comment>
<dbReference type="NCBIfam" id="NF001379">
    <property type="entry name" value="PRK00279.1-1"/>
    <property type="match status" value="1"/>
</dbReference>
<dbReference type="PROSITE" id="PS00113">
    <property type="entry name" value="ADENYLATE_KINASE"/>
    <property type="match status" value="1"/>
</dbReference>
<gene>
    <name evidence="5" type="primary">adk</name>
    <name evidence="9" type="ORF">FAK_35880</name>
</gene>
<proteinExistence type="inferred from homology"/>
<dbReference type="InterPro" id="IPR033690">
    <property type="entry name" value="Adenylat_kinase_CS"/>
</dbReference>
<protein>
    <recommendedName>
        <fullName evidence="5 7">Adenylate kinase</fullName>
        <shortName evidence="5">AK</shortName>
        <ecNumber evidence="5 7">2.7.4.3</ecNumber>
    </recommendedName>
    <alternativeName>
        <fullName evidence="5">ATP-AMP transphosphorylase</fullName>
    </alternativeName>
    <alternativeName>
        <fullName evidence="5">ATP:AMP phosphotransferase</fullName>
    </alternativeName>
    <alternativeName>
        <fullName evidence="5">Adenylate monophosphate kinase</fullName>
    </alternativeName>
</protein>
<evidence type="ECO:0000313" key="10">
    <source>
        <dbReference type="Proteomes" id="UP001366166"/>
    </source>
</evidence>
<dbReference type="InterPro" id="IPR027417">
    <property type="entry name" value="P-loop_NTPase"/>
</dbReference>
<dbReference type="EC" id="2.7.4.3" evidence="5 7"/>
<evidence type="ECO:0000256" key="1">
    <source>
        <dbReference type="ARBA" id="ARBA00022679"/>
    </source>
</evidence>
<accession>A0AAU9EJ77</accession>
<comment type="pathway">
    <text evidence="5">Purine metabolism; AMP biosynthesis via salvage pathway; AMP from ADP: step 1/1.</text>
</comment>
<reference evidence="10" key="1">
    <citation type="journal article" date="2023" name="Arch. Microbiol.">
        <title>Desulfoferula mesophilus gen. nov. sp. nov., a mesophilic sulfate-reducing bacterium isolated from a brackish lake sediment.</title>
        <authorList>
            <person name="Watanabe T."/>
            <person name="Yabe T."/>
            <person name="Tsuji J.M."/>
            <person name="Fukui M."/>
        </authorList>
    </citation>
    <scope>NUCLEOTIDE SEQUENCE [LARGE SCALE GENOMIC DNA]</scope>
    <source>
        <strain evidence="10">12FAK</strain>
    </source>
</reference>
<keyword evidence="1 5" id="KW-0808">Transferase</keyword>
<keyword evidence="4 5" id="KW-0418">Kinase</keyword>
<dbReference type="GO" id="GO:0005737">
    <property type="term" value="C:cytoplasm"/>
    <property type="evidence" value="ECO:0007669"/>
    <property type="project" value="UniProtKB-SubCell"/>
</dbReference>
<dbReference type="InterPro" id="IPR000850">
    <property type="entry name" value="Adenylat/UMP-CMP_kin"/>
</dbReference>
<dbReference type="AlphaFoldDB" id="A0AAU9EJ77"/>
<feature type="binding site" evidence="5">
    <location>
        <position position="133"/>
    </location>
    <ligand>
        <name>Zn(2+)</name>
        <dbReference type="ChEBI" id="CHEBI:29105"/>
        <note>structural</note>
    </ligand>
</feature>
<evidence type="ECO:0000256" key="7">
    <source>
        <dbReference type="RuleBase" id="RU003331"/>
    </source>
</evidence>
<dbReference type="Pfam" id="PF05191">
    <property type="entry name" value="ADK_lid"/>
    <property type="match status" value="1"/>
</dbReference>
<dbReference type="Pfam" id="PF00406">
    <property type="entry name" value="ADK"/>
    <property type="match status" value="1"/>
</dbReference>
<keyword evidence="10" id="KW-1185">Reference proteome</keyword>
<dbReference type="InterPro" id="IPR007862">
    <property type="entry name" value="Adenylate_kinase_lid-dom"/>
</dbReference>
<feature type="binding site" evidence="5">
    <location>
        <begin position="10"/>
        <end position="15"/>
    </location>
    <ligand>
        <name>ATP</name>
        <dbReference type="ChEBI" id="CHEBI:30616"/>
    </ligand>
</feature>
<feature type="binding site" evidence="5">
    <location>
        <position position="153"/>
    </location>
    <ligand>
        <name>Zn(2+)</name>
        <dbReference type="ChEBI" id="CHEBI:29105"/>
        <note>structural</note>
    </ligand>
</feature>
<comment type="subcellular location">
    <subcellularLocation>
        <location evidence="5 7">Cytoplasm</location>
    </subcellularLocation>
</comment>
<comment type="caution">
    <text evidence="5">Lacks conserved residue(s) required for the propagation of feature annotation.</text>
</comment>
<feature type="binding site" evidence="5">
    <location>
        <position position="127"/>
    </location>
    <ligand>
        <name>ATP</name>
        <dbReference type="ChEBI" id="CHEBI:30616"/>
    </ligand>
</feature>
<dbReference type="GO" id="GO:0004017">
    <property type="term" value="F:AMP kinase activity"/>
    <property type="evidence" value="ECO:0007669"/>
    <property type="project" value="UniProtKB-UniRule"/>
</dbReference>
<evidence type="ECO:0000256" key="4">
    <source>
        <dbReference type="ARBA" id="ARBA00022777"/>
    </source>
</evidence>
<dbReference type="NCBIfam" id="NF001381">
    <property type="entry name" value="PRK00279.1-3"/>
    <property type="match status" value="1"/>
</dbReference>
<feature type="binding site" evidence="5">
    <location>
        <position position="130"/>
    </location>
    <ligand>
        <name>Zn(2+)</name>
        <dbReference type="ChEBI" id="CHEBI:29105"/>
        <note>structural</note>
    </ligand>
</feature>
<sequence>MNLILLGPPGAGKGTQAKMLIEAYGIPQISTGDMLREAVKNQTALGMEAKKYMDSGQLVPDEVVIGLAKDRIAQPDCGKGFMLDGFPRTVPQAEALDKVLADMGKKIDHVISIEVPSSELLGRLTGRRTCKACGQGFHVMFDPPKKEGVCDKCGGELYQRDDDNEATVSNRLKVYEDQTAPLIDYYKAKGLLRPIDGVGAMGEILDRIKAVLG</sequence>
<dbReference type="GO" id="GO:0008270">
    <property type="term" value="F:zinc ion binding"/>
    <property type="evidence" value="ECO:0007669"/>
    <property type="project" value="UniProtKB-UniRule"/>
</dbReference>
<feature type="binding site" evidence="5">
    <location>
        <position position="199"/>
    </location>
    <ligand>
        <name>ATP</name>
        <dbReference type="ChEBI" id="CHEBI:30616"/>
    </ligand>
</feature>
<dbReference type="PANTHER" id="PTHR23359">
    <property type="entry name" value="NUCLEOTIDE KINASE"/>
    <property type="match status" value="1"/>
</dbReference>
<keyword evidence="5" id="KW-0479">Metal-binding</keyword>
<evidence type="ECO:0000259" key="8">
    <source>
        <dbReference type="Pfam" id="PF05191"/>
    </source>
</evidence>